<evidence type="ECO:0000256" key="4">
    <source>
        <dbReference type="SAM" id="MobiDB-lite"/>
    </source>
</evidence>
<dbReference type="PANTHER" id="PTHR13817">
    <property type="entry name" value="TITIN"/>
    <property type="match status" value="1"/>
</dbReference>
<keyword evidence="5" id="KW-0472">Membrane</keyword>
<evidence type="ECO:0000256" key="1">
    <source>
        <dbReference type="ARBA" id="ARBA00022737"/>
    </source>
</evidence>
<reference evidence="8" key="1">
    <citation type="journal article" date="2019" name="Int. J. Syst. Evol. Microbiol.">
        <title>The Global Catalogue of Microorganisms (GCM) 10K type strain sequencing project: providing services to taxonomists for standard genome sequencing and annotation.</title>
        <authorList>
            <consortium name="The Broad Institute Genomics Platform"/>
            <consortium name="The Broad Institute Genome Sequencing Center for Infectious Disease"/>
            <person name="Wu L."/>
            <person name="Ma J."/>
        </authorList>
    </citation>
    <scope>NUCLEOTIDE SEQUENCE [LARGE SCALE GENOMIC DNA]</scope>
    <source>
        <strain evidence="8">JCM 13584</strain>
    </source>
</reference>
<dbReference type="InterPro" id="IPR003961">
    <property type="entry name" value="FN3_dom"/>
</dbReference>
<organism evidence="7 8">
    <name type="scientific">Agromyces allii</name>
    <dbReference type="NCBI Taxonomy" id="393607"/>
    <lineage>
        <taxon>Bacteria</taxon>
        <taxon>Bacillati</taxon>
        <taxon>Actinomycetota</taxon>
        <taxon>Actinomycetes</taxon>
        <taxon>Micrococcales</taxon>
        <taxon>Microbacteriaceae</taxon>
        <taxon>Agromyces</taxon>
    </lineage>
</organism>
<keyword evidence="3" id="KW-0119">Carbohydrate metabolism</keyword>
<keyword evidence="1" id="KW-0677">Repeat</keyword>
<feature type="transmembrane region" description="Helical" evidence="5">
    <location>
        <begin position="12"/>
        <end position="32"/>
    </location>
</feature>
<keyword evidence="5" id="KW-1133">Transmembrane helix</keyword>
<dbReference type="NCBIfam" id="NF012211">
    <property type="entry name" value="tand_rpt_95"/>
    <property type="match status" value="2"/>
</dbReference>
<evidence type="ECO:0000256" key="3">
    <source>
        <dbReference type="ARBA" id="ARBA00023326"/>
    </source>
</evidence>
<keyword evidence="3" id="KW-0624">Polysaccharide degradation</keyword>
<evidence type="ECO:0000256" key="2">
    <source>
        <dbReference type="ARBA" id="ARBA00023295"/>
    </source>
</evidence>
<dbReference type="InterPro" id="IPR036116">
    <property type="entry name" value="FN3_sf"/>
</dbReference>
<evidence type="ECO:0000259" key="6">
    <source>
        <dbReference type="PROSITE" id="PS50853"/>
    </source>
</evidence>
<feature type="domain" description="Fibronectin type-III" evidence="6">
    <location>
        <begin position="1477"/>
        <end position="1568"/>
    </location>
</feature>
<dbReference type="EMBL" id="BAAAMK010000002">
    <property type="protein sequence ID" value="GAA1949993.1"/>
    <property type="molecule type" value="Genomic_DNA"/>
</dbReference>
<dbReference type="CDD" id="cd00063">
    <property type="entry name" value="FN3"/>
    <property type="match status" value="2"/>
</dbReference>
<comment type="caution">
    <text evidence="7">The sequence shown here is derived from an EMBL/GenBank/DDBJ whole genome shotgun (WGS) entry which is preliminary data.</text>
</comment>
<keyword evidence="2" id="KW-0326">Glycosidase</keyword>
<dbReference type="SUPFAM" id="SSF63829">
    <property type="entry name" value="Calcium-dependent phosphotriesterase"/>
    <property type="match status" value="1"/>
</dbReference>
<dbReference type="PROSITE" id="PS50853">
    <property type="entry name" value="FN3"/>
    <property type="match status" value="2"/>
</dbReference>
<dbReference type="RefSeq" id="WP_157413157.1">
    <property type="nucleotide sequence ID" value="NZ_BAAAMK010000002.1"/>
</dbReference>
<name>A0ABP5BPG8_9MICO</name>
<proteinExistence type="predicted"/>
<feature type="region of interest" description="Disordered" evidence="4">
    <location>
        <begin position="362"/>
        <end position="405"/>
    </location>
</feature>
<keyword evidence="2" id="KW-0378">Hydrolase</keyword>
<feature type="compositionally biased region" description="Basic and acidic residues" evidence="4">
    <location>
        <begin position="388"/>
        <end position="403"/>
    </location>
</feature>
<accession>A0ABP5BPG8</accession>
<evidence type="ECO:0000313" key="7">
    <source>
        <dbReference type="EMBL" id="GAA1949993.1"/>
    </source>
</evidence>
<dbReference type="Gene3D" id="2.60.40.3440">
    <property type="match status" value="1"/>
</dbReference>
<dbReference type="SMART" id="SM00060">
    <property type="entry name" value="FN3"/>
    <property type="match status" value="2"/>
</dbReference>
<evidence type="ECO:0000256" key="5">
    <source>
        <dbReference type="SAM" id="Phobius"/>
    </source>
</evidence>
<dbReference type="Pfam" id="PF00041">
    <property type="entry name" value="fn3"/>
    <property type="match status" value="1"/>
</dbReference>
<dbReference type="InterPro" id="IPR013783">
    <property type="entry name" value="Ig-like_fold"/>
</dbReference>
<dbReference type="Gene3D" id="2.60.40.10">
    <property type="entry name" value="Immunoglobulins"/>
    <property type="match status" value="2"/>
</dbReference>
<dbReference type="Pfam" id="PF17963">
    <property type="entry name" value="Big_9"/>
    <property type="match status" value="6"/>
</dbReference>
<dbReference type="SUPFAM" id="SSF49265">
    <property type="entry name" value="Fibronectin type III"/>
    <property type="match status" value="1"/>
</dbReference>
<feature type="domain" description="Fibronectin type-III" evidence="6">
    <location>
        <begin position="1570"/>
        <end position="1657"/>
    </location>
</feature>
<evidence type="ECO:0000313" key="8">
    <source>
        <dbReference type="Proteomes" id="UP001499954"/>
    </source>
</evidence>
<sequence length="1748" mass="182044">MLRRLLRTRPREVATIVVLATIVVVPVGVAVLHPGFPVVDVDLDARNVWVTNGDELLAGRLSKPIAELDGAVNTTSRDIDVFQHGDDVFLSDAASGTLQRVDPSFTTLTEEIGVPLDAEIAYGGDVLAVMDTGSGSVWTIDAAVPLAFDAATAQPVAKVGPGGHVTVADDGTVFATSPHDRELIRIEPGGDPSVSALPRLGDHQLTAVGRTPVVLDLEHDRLLVDSTEVELPTHALKLQQAGPADDSVLVATGSELLDVALSGGRVERIDPGFSGSFEDPDDVSAPVRLDGCAHAAWAGAARYLLACDGASVRSVDLDRPTRGSTLEFRVNRSVIALNDVSNGNAWLLDDELRLVDDWEQVTPPEDQDAEDGDEKSSTESFEDTIAQRTDENRAPTARDDEFGVRPGLTTVIPVLDNDTDPDGDVLTVSAVAEVSASQGSVQLIDGDRALQFTPADGFTGSLSFRYTANDGRPGGVAEAVASISVHTAEVDDPPIARRTTAVAVEQGGSTTVNVLQDWIDPDGDAVFLVSATPKSGDRVSAAPDGELTFEHVSTELGSKEVVYVVSDGRGTSSGVLTVDVEPTGALGPIGTPDHAQTFSGRTVDLEPLENDTSPSGVPLALIGLEEVPDGVEVVPNLERGSIGFTAAEPGSYEVVYALGAGAETSVGLIRVDVLEPPDGAPAPIAVTDVAYLRPGEPLSIPVLANDVSPSGQVLAVQSVQTDDLDAALTIEVLGNAVVRTTPSSALVEQVQFHYTVSDGTSTSTAGITVVPVPPLVKHQPPVAVDDAARVRAGDIVTVPVLDNDRHPDRAPLIVDPELVVPEGTPGLAFVSGDTVRYQAPAEPGVYSVDYRVTDAYRESAIATVQFVVVGPSEENLPPVAVPTTSRLFADSTVKIPIGLDGLDPDGDSVALRGITTPPKLGRIVSTDAGTIEYQSYPGMAGTDSFEYEVEDTAGASATSVIRVGVIPRPATDAPPNAVDDTVEVPPGRVASVPVWRNDSDPNGYKLTVADELLEVDEGIAASVVDDRIVVEAPDEEGAFAIRYQVENGHGGVDSAFLHVLVTNDARPVHPTSVDQFVSIEDLAKSATVEVDVLDGAENLGGRLSDLELSLVGPNRDAAEVVGASEVRVRATASRTTIGYRLTNGDGLSTTAFIIVPPLPDGAAAQQAPLPYLKDLPPQQTDLDTPIEWTVDELVEVPSGRPALILSASSTNGDGSDVRVDGETLRFTPARGYRGPASVSFLVTDGRSESDQTGAKALLTLPITVGDPDLEDVAPKFTAQAVEVEAGEDPLEIELLDSTSHPNPAMLDRVVFSGLAGANSDIRAGLAGSTLTVLVPRGVDPGVRTTLTFDVTLNGLTVPGEVDVTVVSSSRPLAIPADDPTAAESSTYRRSQTVTLDVLANDVNPFASEGEPLRVVGALLDQVDAGASASISFTDDTVTIRTGPTATGTLSAVYTVQDATGDRTRQVQGRILLSIVDVPDAPQAPAAVEGDGTASVTVASTASNNSPILDYTVTWPGGSLTVPTEGTYTVGGLQNGTAYAFRVSARNAVGESTLSAESATVRPYGVPGAPAAATLTATSNGTGDMTLLWSPPAADGGRGISQYVWREVGAGGSTQTSATAVNLRRSVGTAYSFEVQACNARGCGAWTRSNAATPSAPPTWTPTRYPTTITTTTCPEPNSAYPSGPWNRDSGCTFQPQGALGAGTVIDAVCYSQRNGQPWLYFTSEVGVYDGWFVRADDTSRPGRSIPDC</sequence>
<keyword evidence="5" id="KW-0812">Transmembrane</keyword>
<protein>
    <submittedName>
        <fullName evidence="7">Ig-like domain-containing protein</fullName>
    </submittedName>
</protein>
<gene>
    <name evidence="7" type="ORF">GCM10009717_15280</name>
</gene>
<dbReference type="PANTHER" id="PTHR13817:SF73">
    <property type="entry name" value="FIBRONECTIN TYPE-III DOMAIN-CONTAINING PROTEIN"/>
    <property type="match status" value="1"/>
</dbReference>
<keyword evidence="8" id="KW-1185">Reference proteome</keyword>
<dbReference type="InterPro" id="IPR050964">
    <property type="entry name" value="Striated_Muscle_Regulatory"/>
</dbReference>
<dbReference type="Proteomes" id="UP001499954">
    <property type="component" value="Unassembled WGS sequence"/>
</dbReference>
<dbReference type="Gene3D" id="2.60.40.2810">
    <property type="match status" value="1"/>
</dbReference>